<reference evidence="1 2" key="1">
    <citation type="journal article" date="2020" name="ISME J.">
        <title>Uncovering the hidden diversity of litter-decomposition mechanisms in mushroom-forming fungi.</title>
        <authorList>
            <person name="Floudas D."/>
            <person name="Bentzer J."/>
            <person name="Ahren D."/>
            <person name="Johansson T."/>
            <person name="Persson P."/>
            <person name="Tunlid A."/>
        </authorList>
    </citation>
    <scope>NUCLEOTIDE SEQUENCE [LARGE SCALE GENOMIC DNA]</scope>
    <source>
        <strain evidence="1 2">CBS 661.87</strain>
    </source>
</reference>
<evidence type="ECO:0000313" key="2">
    <source>
        <dbReference type="Proteomes" id="UP000565441"/>
    </source>
</evidence>
<gene>
    <name evidence="1" type="ORF">D9615_000395</name>
</gene>
<dbReference type="Gene3D" id="3.40.50.12780">
    <property type="entry name" value="N-terminal domain of ligase-like"/>
    <property type="match status" value="1"/>
</dbReference>
<comment type="caution">
    <text evidence="1">The sequence shown here is derived from an EMBL/GenBank/DDBJ whole genome shotgun (WGS) entry which is preliminary data.</text>
</comment>
<keyword evidence="2" id="KW-1185">Reference proteome</keyword>
<dbReference type="SUPFAM" id="SSF56801">
    <property type="entry name" value="Acetyl-CoA synthetase-like"/>
    <property type="match status" value="1"/>
</dbReference>
<organism evidence="1 2">
    <name type="scientific">Tricholomella constricta</name>
    <dbReference type="NCBI Taxonomy" id="117010"/>
    <lineage>
        <taxon>Eukaryota</taxon>
        <taxon>Fungi</taxon>
        <taxon>Dikarya</taxon>
        <taxon>Basidiomycota</taxon>
        <taxon>Agaricomycotina</taxon>
        <taxon>Agaricomycetes</taxon>
        <taxon>Agaricomycetidae</taxon>
        <taxon>Agaricales</taxon>
        <taxon>Tricholomatineae</taxon>
        <taxon>Lyophyllaceae</taxon>
        <taxon>Tricholomella</taxon>
    </lineage>
</organism>
<dbReference type="Proteomes" id="UP000565441">
    <property type="component" value="Unassembled WGS sequence"/>
</dbReference>
<protein>
    <submittedName>
        <fullName evidence="1">Uncharacterized protein</fullName>
    </submittedName>
</protein>
<dbReference type="AlphaFoldDB" id="A0A8H5HR11"/>
<accession>A0A8H5HR11</accession>
<name>A0A8H5HR11_9AGAR</name>
<proteinExistence type="predicted"/>
<dbReference type="InterPro" id="IPR042099">
    <property type="entry name" value="ANL_N_sf"/>
</dbReference>
<dbReference type="OrthoDB" id="10253115at2759"/>
<dbReference type="EMBL" id="JAACJP010000001">
    <property type="protein sequence ID" value="KAF5388021.1"/>
    <property type="molecule type" value="Genomic_DNA"/>
</dbReference>
<sequence>MSCFEDLIGAVSVQVNAWLPLDLLQYCLTHTQCKLVVLDPERADRLELVAHDLSVDGGVNGFLVFESHEGKGEWKGMQSWNLALENYKGDSCKLLTNNQEILPEDNATILFTSGRRAQDMVDHSHIDLFYQGLRDFRREY</sequence>
<evidence type="ECO:0000313" key="1">
    <source>
        <dbReference type="EMBL" id="KAF5388021.1"/>
    </source>
</evidence>